<dbReference type="InterPro" id="IPR043502">
    <property type="entry name" value="DNA/RNA_pol_sf"/>
</dbReference>
<keyword evidence="2" id="KW-0548">Nucleotidyltransferase</keyword>
<reference evidence="2" key="1">
    <citation type="journal article" date="2022" name="Int. J. Mol. Sci.">
        <title>Draft Genome of Tanacetum Coccineum: Genomic Comparison of Closely Related Tanacetum-Family Plants.</title>
        <authorList>
            <person name="Yamashiro T."/>
            <person name="Shiraishi A."/>
            <person name="Nakayama K."/>
            <person name="Satake H."/>
        </authorList>
    </citation>
    <scope>NUCLEOTIDE SEQUENCE</scope>
</reference>
<dbReference type="GO" id="GO:0003964">
    <property type="term" value="F:RNA-directed DNA polymerase activity"/>
    <property type="evidence" value="ECO:0007669"/>
    <property type="project" value="UniProtKB-KW"/>
</dbReference>
<dbReference type="Proteomes" id="UP001151760">
    <property type="component" value="Unassembled WGS sequence"/>
</dbReference>
<proteinExistence type="predicted"/>
<dbReference type="EMBL" id="BQNB010018444">
    <property type="protein sequence ID" value="GJT74468.1"/>
    <property type="molecule type" value="Genomic_DNA"/>
</dbReference>
<name>A0ABQ5GI33_9ASTR</name>
<comment type="caution">
    <text evidence="2">The sequence shown here is derived from an EMBL/GenBank/DDBJ whole genome shotgun (WGS) entry which is preliminary data.</text>
</comment>
<organism evidence="2 3">
    <name type="scientific">Tanacetum coccineum</name>
    <dbReference type="NCBI Taxonomy" id="301880"/>
    <lineage>
        <taxon>Eukaryota</taxon>
        <taxon>Viridiplantae</taxon>
        <taxon>Streptophyta</taxon>
        <taxon>Embryophyta</taxon>
        <taxon>Tracheophyta</taxon>
        <taxon>Spermatophyta</taxon>
        <taxon>Magnoliopsida</taxon>
        <taxon>eudicotyledons</taxon>
        <taxon>Gunneridae</taxon>
        <taxon>Pentapetalae</taxon>
        <taxon>asterids</taxon>
        <taxon>campanulids</taxon>
        <taxon>Asterales</taxon>
        <taxon>Asteraceae</taxon>
        <taxon>Asteroideae</taxon>
        <taxon>Anthemideae</taxon>
        <taxon>Anthemidinae</taxon>
        <taxon>Tanacetum</taxon>
    </lineage>
</organism>
<keyword evidence="2" id="KW-0695">RNA-directed DNA polymerase</keyword>
<accession>A0ABQ5GI33</accession>
<keyword evidence="2" id="KW-0808">Transferase</keyword>
<protein>
    <submittedName>
        <fullName evidence="2">Reverse transcriptase domain-containing protein</fullName>
    </submittedName>
</protein>
<keyword evidence="3" id="KW-1185">Reference proteome</keyword>
<feature type="domain" description="Reverse transcriptase/retrotransposon-derived protein RNase H-like" evidence="1">
    <location>
        <begin position="73"/>
        <end position="124"/>
    </location>
</feature>
<reference evidence="2" key="2">
    <citation type="submission" date="2022-01" db="EMBL/GenBank/DDBJ databases">
        <authorList>
            <person name="Yamashiro T."/>
            <person name="Shiraishi A."/>
            <person name="Satake H."/>
            <person name="Nakayama K."/>
        </authorList>
    </citation>
    <scope>NUCLEOTIDE SEQUENCE</scope>
</reference>
<dbReference type="InterPro" id="IPR043128">
    <property type="entry name" value="Rev_trsase/Diguanyl_cyclase"/>
</dbReference>
<evidence type="ECO:0000259" key="1">
    <source>
        <dbReference type="Pfam" id="PF17919"/>
    </source>
</evidence>
<dbReference type="Gene3D" id="3.30.70.270">
    <property type="match status" value="1"/>
</dbReference>
<gene>
    <name evidence="2" type="ORF">Tco_1041193</name>
</gene>
<dbReference type="PANTHER" id="PTHR34072">
    <property type="entry name" value="ENZYMATIC POLYPROTEIN-RELATED"/>
    <property type="match status" value="1"/>
</dbReference>
<dbReference type="SUPFAM" id="SSF56672">
    <property type="entry name" value="DNA/RNA polymerases"/>
    <property type="match status" value="1"/>
</dbReference>
<evidence type="ECO:0000313" key="2">
    <source>
        <dbReference type="EMBL" id="GJT74468.1"/>
    </source>
</evidence>
<dbReference type="InterPro" id="IPR041577">
    <property type="entry name" value="RT_RNaseH_2"/>
</dbReference>
<sequence length="206" mass="23749">MNRVCKPYLDKFVIVFIDDILIYSKFEEDHELQEVHFLGHVVNSNGIQVDPSKIEAIVKPLTSLPQKNQKYEWGVEQEEAFYTLKDNLCNVPIWSLPNGAEDFVVYCNVSNKGLGCVLMQRGKKELNMRQRRWVELLSDYNCEIRYHSGKANVVVDELSRKEIVKLRRVQAMSMTIPSSIKDKLLASQYEASKEENAPSKMLHGLV</sequence>
<evidence type="ECO:0000313" key="3">
    <source>
        <dbReference type="Proteomes" id="UP001151760"/>
    </source>
</evidence>
<dbReference type="PANTHER" id="PTHR34072:SF52">
    <property type="entry name" value="RIBONUCLEASE H"/>
    <property type="match status" value="1"/>
</dbReference>
<dbReference type="Pfam" id="PF17919">
    <property type="entry name" value="RT_RNaseH_2"/>
    <property type="match status" value="1"/>
</dbReference>